<feature type="transmembrane region" description="Helical" evidence="8">
    <location>
        <begin position="21"/>
        <end position="41"/>
    </location>
</feature>
<organism evidence="10 11">
    <name type="scientific">Anaeromyxobacter oryzae</name>
    <dbReference type="NCBI Taxonomy" id="2918170"/>
    <lineage>
        <taxon>Bacteria</taxon>
        <taxon>Pseudomonadati</taxon>
        <taxon>Myxococcota</taxon>
        <taxon>Myxococcia</taxon>
        <taxon>Myxococcales</taxon>
        <taxon>Cystobacterineae</taxon>
        <taxon>Anaeromyxobacteraceae</taxon>
        <taxon>Anaeromyxobacter</taxon>
    </lineage>
</organism>
<dbReference type="InterPro" id="IPR013525">
    <property type="entry name" value="ABC2_TM"/>
</dbReference>
<evidence type="ECO:0000256" key="2">
    <source>
        <dbReference type="ARBA" id="ARBA00007783"/>
    </source>
</evidence>
<evidence type="ECO:0000313" key="11">
    <source>
        <dbReference type="Proteomes" id="UP001162891"/>
    </source>
</evidence>
<evidence type="ECO:0000256" key="6">
    <source>
        <dbReference type="ARBA" id="ARBA00022989"/>
    </source>
</evidence>
<name>A0ABM7WQC6_9BACT</name>
<evidence type="ECO:0000256" key="5">
    <source>
        <dbReference type="ARBA" id="ARBA00022692"/>
    </source>
</evidence>
<keyword evidence="11" id="KW-1185">Reference proteome</keyword>
<proteinExistence type="inferred from homology"/>
<dbReference type="RefSeq" id="WP_248358411.1">
    <property type="nucleotide sequence ID" value="NZ_AP025591.1"/>
</dbReference>
<dbReference type="PROSITE" id="PS51012">
    <property type="entry name" value="ABC_TM2"/>
    <property type="match status" value="1"/>
</dbReference>
<feature type="transmembrane region" description="Helical" evidence="8">
    <location>
        <begin position="269"/>
        <end position="294"/>
    </location>
</feature>
<keyword evidence="4" id="KW-1003">Cell membrane</keyword>
<dbReference type="InterPro" id="IPR051449">
    <property type="entry name" value="ABC-2_transporter_component"/>
</dbReference>
<feature type="transmembrane region" description="Helical" evidence="8">
    <location>
        <begin position="195"/>
        <end position="213"/>
    </location>
</feature>
<reference evidence="11" key="1">
    <citation type="journal article" date="2022" name="Int. J. Syst. Evol. Microbiol.">
        <title>Anaeromyxobacter oryzae sp. nov., Anaeromyxobacter diazotrophicus sp. nov. and Anaeromyxobacter paludicola sp. nov., isolated from paddy soils.</title>
        <authorList>
            <person name="Itoh H."/>
            <person name="Xu Z."/>
            <person name="Mise K."/>
            <person name="Masuda Y."/>
            <person name="Ushijima N."/>
            <person name="Hayakawa C."/>
            <person name="Shiratori Y."/>
            <person name="Senoo K."/>
        </authorList>
    </citation>
    <scope>NUCLEOTIDE SEQUENCE [LARGE SCALE GENOMIC DNA]</scope>
    <source>
        <strain evidence="11">Red232</strain>
    </source>
</reference>
<dbReference type="Proteomes" id="UP001162891">
    <property type="component" value="Chromosome"/>
</dbReference>
<feature type="transmembrane region" description="Helical" evidence="8">
    <location>
        <begin position="362"/>
        <end position="380"/>
    </location>
</feature>
<dbReference type="InterPro" id="IPR047817">
    <property type="entry name" value="ABC2_TM_bact-type"/>
</dbReference>
<dbReference type="PANTHER" id="PTHR30294:SF29">
    <property type="entry name" value="MULTIDRUG ABC TRANSPORTER PERMEASE YBHS-RELATED"/>
    <property type="match status" value="1"/>
</dbReference>
<dbReference type="EMBL" id="AP025591">
    <property type="protein sequence ID" value="BDG01667.1"/>
    <property type="molecule type" value="Genomic_DNA"/>
</dbReference>
<keyword evidence="7 8" id="KW-0472">Membrane</keyword>
<accession>A0ABM7WQC6</accession>
<comment type="similarity">
    <text evidence="2">Belongs to the ABC-2 integral membrane protein family.</text>
</comment>
<keyword evidence="5 8" id="KW-0812">Transmembrane</keyword>
<sequence>MNLARVAALARKEWSEILRDRMFFALAFVLPALLMIVFGYGSGQPLEHVPLAVVDHDRTATSRRYAERFAGTVYFDLAGVVGSEREAAERLSRGEVRVVMVIPEEFERRLLAGRSAAVQTWVDGSWSNSTPPRSIQSYVEAIDAAATAELQAGVVSRRLGIPVERADALLRPVRLQVRYLYNPQLRTVWSTAPSMVMFIHLFVAPLLMALGVVREKESGSILNIYSSTVTRAEFVAGKLLPSVAIGCANGVVLWVLAVGWFGAPFHGSLLLFALATLLYAIATPGIGLVISLVVRTQATAMIVTVALAVLIGTQYSGMYIPVDAMPPVSWVIAHLFPSMYFHDVIQGIFLKGMGAAMLWRELAALALFAAAFPALAWLLFHKRRRA</sequence>
<evidence type="ECO:0000256" key="7">
    <source>
        <dbReference type="ARBA" id="ARBA00023136"/>
    </source>
</evidence>
<feature type="domain" description="ABC transmembrane type-2" evidence="9">
    <location>
        <begin position="139"/>
        <end position="383"/>
    </location>
</feature>
<evidence type="ECO:0000313" key="10">
    <source>
        <dbReference type="EMBL" id="BDG01667.1"/>
    </source>
</evidence>
<feature type="transmembrane region" description="Helical" evidence="8">
    <location>
        <begin position="301"/>
        <end position="322"/>
    </location>
</feature>
<feature type="transmembrane region" description="Helical" evidence="8">
    <location>
        <begin position="239"/>
        <end position="263"/>
    </location>
</feature>
<dbReference type="Pfam" id="PF12698">
    <property type="entry name" value="ABC2_membrane_3"/>
    <property type="match status" value="1"/>
</dbReference>
<evidence type="ECO:0000256" key="8">
    <source>
        <dbReference type="SAM" id="Phobius"/>
    </source>
</evidence>
<evidence type="ECO:0000259" key="9">
    <source>
        <dbReference type="PROSITE" id="PS51012"/>
    </source>
</evidence>
<evidence type="ECO:0000256" key="1">
    <source>
        <dbReference type="ARBA" id="ARBA00004651"/>
    </source>
</evidence>
<protein>
    <recommendedName>
        <fullName evidence="9">ABC transmembrane type-2 domain-containing protein</fullName>
    </recommendedName>
</protein>
<gene>
    <name evidence="10" type="ORF">AMOR_06630</name>
</gene>
<dbReference type="Gene3D" id="3.40.1710.10">
    <property type="entry name" value="abc type-2 transporter like domain"/>
    <property type="match status" value="1"/>
</dbReference>
<comment type="subcellular location">
    <subcellularLocation>
        <location evidence="1">Cell membrane</location>
        <topology evidence="1">Multi-pass membrane protein</topology>
    </subcellularLocation>
</comment>
<dbReference type="PANTHER" id="PTHR30294">
    <property type="entry name" value="MEMBRANE COMPONENT OF ABC TRANSPORTER YHHJ-RELATED"/>
    <property type="match status" value="1"/>
</dbReference>
<keyword evidence="6 8" id="KW-1133">Transmembrane helix</keyword>
<evidence type="ECO:0000256" key="4">
    <source>
        <dbReference type="ARBA" id="ARBA00022475"/>
    </source>
</evidence>
<keyword evidence="3" id="KW-0813">Transport</keyword>
<evidence type="ECO:0000256" key="3">
    <source>
        <dbReference type="ARBA" id="ARBA00022448"/>
    </source>
</evidence>